<evidence type="ECO:0000313" key="3">
    <source>
        <dbReference type="Proteomes" id="UP001418222"/>
    </source>
</evidence>
<gene>
    <name evidence="2" type="primary">cemA</name>
    <name evidence="2" type="ORF">KSP39_PZI010784</name>
</gene>
<keyword evidence="1" id="KW-0472">Membrane</keyword>
<accession>A0AAP0G6X0</accession>
<proteinExistence type="predicted"/>
<keyword evidence="1" id="KW-1133">Transmembrane helix</keyword>
<dbReference type="AlphaFoldDB" id="A0AAP0G6X0"/>
<keyword evidence="1" id="KW-0812">Transmembrane</keyword>
<dbReference type="EMBL" id="JBBWWQ010000008">
    <property type="protein sequence ID" value="KAK8940936.1"/>
    <property type="molecule type" value="Genomic_DNA"/>
</dbReference>
<organism evidence="2 3">
    <name type="scientific">Platanthera zijinensis</name>
    <dbReference type="NCBI Taxonomy" id="2320716"/>
    <lineage>
        <taxon>Eukaryota</taxon>
        <taxon>Viridiplantae</taxon>
        <taxon>Streptophyta</taxon>
        <taxon>Embryophyta</taxon>
        <taxon>Tracheophyta</taxon>
        <taxon>Spermatophyta</taxon>
        <taxon>Magnoliopsida</taxon>
        <taxon>Liliopsida</taxon>
        <taxon>Asparagales</taxon>
        <taxon>Orchidaceae</taxon>
        <taxon>Orchidoideae</taxon>
        <taxon>Orchideae</taxon>
        <taxon>Orchidinae</taxon>
        <taxon>Platanthera</taxon>
    </lineage>
</organism>
<sequence>MELEELFLLDEMRKEYSETHMQRLRSYRNAQGNETHLEHNVHFHFSNTIENHPFRYAPMKEIDLKMKGHPHPTLTMTDLYLWLGMDYQSEDTADNQVKRSFALSSTERALSHSAFLLAIFCCSVPFVFLLLLAFLQRFNGGFPSYSSRRQV</sequence>
<protein>
    <submittedName>
        <fullName evidence="2">Chloroplast envelope membrane protein</fullName>
    </submittedName>
</protein>
<evidence type="ECO:0000256" key="1">
    <source>
        <dbReference type="SAM" id="Phobius"/>
    </source>
</evidence>
<evidence type="ECO:0000313" key="2">
    <source>
        <dbReference type="EMBL" id="KAK8940936.1"/>
    </source>
</evidence>
<comment type="caution">
    <text evidence="2">The sequence shown here is derived from an EMBL/GenBank/DDBJ whole genome shotgun (WGS) entry which is preliminary data.</text>
</comment>
<name>A0AAP0G6X0_9ASPA</name>
<reference evidence="2 3" key="1">
    <citation type="journal article" date="2022" name="Nat. Plants">
        <title>Genomes of leafy and leafless Platanthera orchids illuminate the evolution of mycoheterotrophy.</title>
        <authorList>
            <person name="Li M.H."/>
            <person name="Liu K.W."/>
            <person name="Li Z."/>
            <person name="Lu H.C."/>
            <person name="Ye Q.L."/>
            <person name="Zhang D."/>
            <person name="Wang J.Y."/>
            <person name="Li Y.F."/>
            <person name="Zhong Z.M."/>
            <person name="Liu X."/>
            <person name="Yu X."/>
            <person name="Liu D.K."/>
            <person name="Tu X.D."/>
            <person name="Liu B."/>
            <person name="Hao Y."/>
            <person name="Liao X.Y."/>
            <person name="Jiang Y.T."/>
            <person name="Sun W.H."/>
            <person name="Chen J."/>
            <person name="Chen Y.Q."/>
            <person name="Ai Y."/>
            <person name="Zhai J.W."/>
            <person name="Wu S.S."/>
            <person name="Zhou Z."/>
            <person name="Hsiao Y.Y."/>
            <person name="Wu W.L."/>
            <person name="Chen Y.Y."/>
            <person name="Lin Y.F."/>
            <person name="Hsu J.L."/>
            <person name="Li C.Y."/>
            <person name="Wang Z.W."/>
            <person name="Zhao X."/>
            <person name="Zhong W.Y."/>
            <person name="Ma X.K."/>
            <person name="Ma L."/>
            <person name="Huang J."/>
            <person name="Chen G.Z."/>
            <person name="Huang M.Z."/>
            <person name="Huang L."/>
            <person name="Peng D.H."/>
            <person name="Luo Y.B."/>
            <person name="Zou S.Q."/>
            <person name="Chen S.P."/>
            <person name="Lan S."/>
            <person name="Tsai W.C."/>
            <person name="Van de Peer Y."/>
            <person name="Liu Z.J."/>
        </authorList>
    </citation>
    <scope>NUCLEOTIDE SEQUENCE [LARGE SCALE GENOMIC DNA]</scope>
    <source>
        <strain evidence="2">Lor287</strain>
    </source>
</reference>
<dbReference type="Proteomes" id="UP001418222">
    <property type="component" value="Unassembled WGS sequence"/>
</dbReference>
<feature type="transmembrane region" description="Helical" evidence="1">
    <location>
        <begin position="114"/>
        <end position="135"/>
    </location>
</feature>
<keyword evidence="3" id="KW-1185">Reference proteome</keyword>